<protein>
    <recommendedName>
        <fullName evidence="3">Glycosyltransferase</fullName>
    </recommendedName>
</protein>
<reference evidence="1 2" key="1">
    <citation type="journal article" date="2014" name="Int. J. Syst. Evol. Microbiol.">
        <title>Complete genome sequence of Corynebacterium casei LMG S-19264T (=DSM 44701T), isolated from a smear-ripened cheese.</title>
        <authorList>
            <consortium name="US DOE Joint Genome Institute (JGI-PGF)"/>
            <person name="Walter F."/>
            <person name="Albersmeier A."/>
            <person name="Kalinowski J."/>
            <person name="Ruckert C."/>
        </authorList>
    </citation>
    <scope>NUCLEOTIDE SEQUENCE [LARGE SCALE GENOMIC DNA]</scope>
    <source>
        <strain evidence="1 2">CGMCC 1.16330</strain>
    </source>
</reference>
<dbReference type="Proteomes" id="UP000597507">
    <property type="component" value="Unassembled WGS sequence"/>
</dbReference>
<dbReference type="Gene3D" id="3.40.50.2000">
    <property type="entry name" value="Glycogen Phosphorylase B"/>
    <property type="match status" value="1"/>
</dbReference>
<dbReference type="RefSeq" id="WP_188903631.1">
    <property type="nucleotide sequence ID" value="NZ_BMKS01000019.1"/>
</dbReference>
<name>A0A8J2ZEJ5_9PROT</name>
<accession>A0A8J2ZEJ5</accession>
<evidence type="ECO:0000313" key="2">
    <source>
        <dbReference type="Proteomes" id="UP000597507"/>
    </source>
</evidence>
<gene>
    <name evidence="1" type="ORF">GCM10010964_40760</name>
</gene>
<sequence length="388" mass="42401">MFLLPCERIAYADPWTQPFAVRLALLGRGSRRVAYFYEQPDTSTFRYRVWNMIEALRVAAPDVGAAWFSTGDLEHADAILGACDALVVCRARYSVGVARLIAAARARGRRVLFDVDDLVFDDRYVQLVLETLDNPCGEADMDHWFAYFGRLGAAMRLCEGVIATNEYLAARATAFCGLPTAVVPNFLNAAQLEASRRALEAKRASGFARDGRVHLGYFSGTPTHNRDFQIVAGALARLMRRDRRLVLRLVGFLDPGEALAPFADRIERHPLQDFLNLQRLIGEVELNLVPLQDNAFTNCKSELKVFEAAAVGTLSVVSPSFTLRRAVADGETGWLAPAQGWEEVLEGAIASLDTAAYPTMTEAAHSAALTRHGPAAQAPAILAAIFGG</sequence>
<dbReference type="SUPFAM" id="SSF53756">
    <property type="entry name" value="UDP-Glycosyltransferase/glycogen phosphorylase"/>
    <property type="match status" value="1"/>
</dbReference>
<evidence type="ECO:0000313" key="1">
    <source>
        <dbReference type="EMBL" id="GGG49257.1"/>
    </source>
</evidence>
<keyword evidence="2" id="KW-1185">Reference proteome</keyword>
<proteinExistence type="predicted"/>
<evidence type="ECO:0008006" key="3">
    <source>
        <dbReference type="Google" id="ProtNLM"/>
    </source>
</evidence>
<dbReference type="AlphaFoldDB" id="A0A8J2ZEJ5"/>
<organism evidence="1 2">
    <name type="scientific">Caldovatus sediminis</name>
    <dbReference type="NCBI Taxonomy" id="2041189"/>
    <lineage>
        <taxon>Bacteria</taxon>
        <taxon>Pseudomonadati</taxon>
        <taxon>Pseudomonadota</taxon>
        <taxon>Alphaproteobacteria</taxon>
        <taxon>Acetobacterales</taxon>
        <taxon>Roseomonadaceae</taxon>
        <taxon>Caldovatus</taxon>
    </lineage>
</organism>
<dbReference type="Pfam" id="PF13692">
    <property type="entry name" value="Glyco_trans_1_4"/>
    <property type="match status" value="1"/>
</dbReference>
<comment type="caution">
    <text evidence="1">The sequence shown here is derived from an EMBL/GenBank/DDBJ whole genome shotgun (WGS) entry which is preliminary data.</text>
</comment>
<dbReference type="EMBL" id="BMKS01000019">
    <property type="protein sequence ID" value="GGG49257.1"/>
    <property type="molecule type" value="Genomic_DNA"/>
</dbReference>